<feature type="domain" description="Ig-like" evidence="12">
    <location>
        <begin position="372"/>
        <end position="468"/>
    </location>
</feature>
<feature type="domain" description="Ig-like" evidence="12">
    <location>
        <begin position="472"/>
        <end position="560"/>
    </location>
</feature>
<feature type="domain" description="Ig-like" evidence="12">
    <location>
        <begin position="661"/>
        <end position="734"/>
    </location>
</feature>
<dbReference type="FunFam" id="2.60.40.10:FF:000719">
    <property type="entry name" value="nephrin isoform X1"/>
    <property type="match status" value="1"/>
</dbReference>
<dbReference type="PANTHER" id="PTHR44170:SF6">
    <property type="entry name" value="CONTACTIN"/>
    <property type="match status" value="1"/>
</dbReference>
<feature type="domain" description="Ig-like" evidence="12">
    <location>
        <begin position="1278"/>
        <end position="1358"/>
    </location>
</feature>
<evidence type="ECO:0000256" key="10">
    <source>
        <dbReference type="SAM" id="MobiDB-lite"/>
    </source>
</evidence>
<dbReference type="CDD" id="cd20956">
    <property type="entry name" value="IgI_4_Dscam"/>
    <property type="match status" value="1"/>
</dbReference>
<dbReference type="SMART" id="SM00408">
    <property type="entry name" value="IGc2"/>
    <property type="match status" value="8"/>
</dbReference>
<evidence type="ECO:0000256" key="7">
    <source>
        <dbReference type="ARBA" id="ARBA00023136"/>
    </source>
</evidence>
<dbReference type="InterPro" id="IPR007110">
    <property type="entry name" value="Ig-like_dom"/>
</dbReference>
<feature type="domain" description="Ig-like" evidence="12">
    <location>
        <begin position="281"/>
        <end position="366"/>
    </location>
</feature>
<dbReference type="FunFam" id="2.60.40.10:FF:000093">
    <property type="entry name" value="Down syndrome cell adhesion molecule, isoform B"/>
    <property type="match status" value="1"/>
</dbReference>
<dbReference type="InterPro" id="IPR036179">
    <property type="entry name" value="Ig-like_dom_sf"/>
</dbReference>
<comment type="subcellular location">
    <subcellularLocation>
        <location evidence="1">Membrane</location>
        <topology evidence="1">Single-pass type I membrane protein</topology>
    </subcellularLocation>
</comment>
<evidence type="ECO:0000256" key="11">
    <source>
        <dbReference type="SAM" id="Phobius"/>
    </source>
</evidence>
<feature type="domain" description="Fibronectin type-III" evidence="13">
    <location>
        <begin position="852"/>
        <end position="970"/>
    </location>
</feature>
<evidence type="ECO:0000259" key="13">
    <source>
        <dbReference type="PROSITE" id="PS50853"/>
    </source>
</evidence>
<evidence type="ECO:0000313" key="15">
    <source>
        <dbReference type="EMBL" id="SSX25163.1"/>
    </source>
</evidence>
<evidence type="ECO:0000259" key="12">
    <source>
        <dbReference type="PROSITE" id="PS50835"/>
    </source>
</evidence>
<dbReference type="InterPro" id="IPR013098">
    <property type="entry name" value="Ig_I-set"/>
</dbReference>
<dbReference type="Gene3D" id="2.60.40.10">
    <property type="entry name" value="Immunoglobulins"/>
    <property type="match status" value="16"/>
</dbReference>
<evidence type="ECO:0000256" key="9">
    <source>
        <dbReference type="ARBA" id="ARBA00023319"/>
    </source>
</evidence>
<dbReference type="FunFam" id="2.60.40.10:FF:000333">
    <property type="entry name" value="Down syndrome cell adhesion molecule"/>
    <property type="match status" value="1"/>
</dbReference>
<dbReference type="SUPFAM" id="SSF49265">
    <property type="entry name" value="Fibronectin type III"/>
    <property type="match status" value="4"/>
</dbReference>
<keyword evidence="4" id="KW-0677">Repeat</keyword>
<dbReference type="Pfam" id="PF07679">
    <property type="entry name" value="I-set"/>
    <property type="match status" value="4"/>
</dbReference>
<evidence type="ECO:0000256" key="4">
    <source>
        <dbReference type="ARBA" id="ARBA00022737"/>
    </source>
</evidence>
<sequence>MPIISWLYRDGSVVNAVPGLRQTSGNGTLYFPPFLGQYYRSEVHEGVYRCRASNQAGTILSRDVYIRGVVRQNYEIKVETREAFLGNAIYLRCAIPSNVQEFVRVSAWYRGDEIFLPERLDIGGRYIVTTGNGDLYIRSVRAEDGLKRFSCLTINSLTGERKSSDSILLSIKELTSNMAPQTSQKSVIELNMDNSVDVHLPCNIQGNPLPVFTWFRVSDSGALYPLPSSQRIIPAQTILFIRSVDDRDAGRWICKASNQFGEQKLEIRLTVNNYLSVHINPQVQIINYGGGVTFNCSITDQTVSKIEWYHNGKLITDANSRKTDQKHVLLAPNSLAVNHVTKEDRGLYQCLVNNVKLSAQASSELKLGDTIPELIYTFIEQNVRAGTHISLKCSATGSPPPQFTWLLDSQPILDISTTHRYAIGQFVDASGDVISHLNISHVRSDDGGLYKCTASNSIGNVEHAARLNVYGPPYVRAIGPTKAVADTDLIINCPFSGYPIESIRWERAGQEIITNSHYYVSSVQQGGYLKIIKVDATHDNGLHTCIVRSRSGEEARRDLQIIVNSPPVIEEFSFPKNLQEGGRAQVSCSVSSGDMPIYFSWFKDDAPIPMSLQIIEKKDEFFSQLVFKDITSRHSGKYTCFATNSAAKVNYTAELLVKVPPQWSFEPQDTSIMLGNPISIHCEATGYPQPQITWHRGQGKMSKDFQPIALRNSTFSVNFATSADEGYYMCQANNDIGTGLKKIIHLHVNEPARFEFAHKNVSTRRNDPATLTCQAMGDEPLNIYWSHNDHRIDINIYRINIAEMKTDNGVTSQLTISRTDRQDSGKYRCIAENPYGKSEQLIYLAVQERPETPADIEVVEVASRSVKISWKRPFDGNSPVLTYVVQFQPHKTVYDRNVIPNFNDEWRNPTTVNLSASVIINTIGPDGGPREQAVVGGLHPATTYLLRMLAINEIAKSQYTDPVVIKTQEEAPTEPPFNVQVSAGNVGELIVTWQVPQRISWNGELLGFTVNCTEDKQNINFINTNKSLTRSITVHGWATTKAIISNLRKYTRYLVKVRTFNSVSPGPWSPIVIGTTLEGVPEASPQNVNCTSLSSQSIKISWQEPPPQYHSGIIQGYKIIYRPLVKEIEFASPSEIKRTSNLETYLHALLKATNYSIKVLAYTSSGDGVSSTAVFCSTEEDLPDPPAAIKAAALTGDSILVSWIPPIHKNGILTHYTIYSKEFGRKGQAKSHQMRVDEFGYPVTYESRGLLENQKYEYWVSASTAIGEGEPTPVVTQPTNTKAPAKIASFSQIIKKAVGAVVILECMAVGNPTPRTRWFTRDRPVTFSPHYEVTSEDSLKIHSLDTSLSGNFTCNAKNLFGEDEIVYTVIAMKSPNPPLVSVQYTSSDSIRIRWDKPDDGGATILGYTISIRIVGESWMKYEVTPDQTGYTISGLKCGTQYVIKMSAHNKVGDGPTSDEVVVWTKGKSAQAPEEKDFIISNATCLNLILSTWNDGGCVISHFSIEHRALGESRWIVVSSDTSGTDNAVENLVFCDFLPASWYQLRTSATNDAGKTTATYNFATRTITGELIAPPEFPSEQDNSPDVIVMSETESWLSSIIVGLALIIALLLIALILRHRGFLCSPIGEGYETRAVPHDIKDDHDIRNQQVYTASPVKHRDKDTDSEMYEISPYATFSVTGGRTPAGPPHSKTPTRGVNTSTLDYTLQFKTFGHPEELDLNATAYPILPNSGFGHVKGKSSWHKQRYYNTDDESTLSKSMTVVAGNSRHRSSRDPGNPDSRLIERRSGNRSRISQKENNGSESDTSLSPTTDFSNAPTYRVPVKSSREIFRPDSSTESNNDQSPVRDRRLNTPRHIAAAEMRARSTRQLAPPTRGEVITPNPRESQSMELLRQQSNNSIESEVVPESGVRFRPPSGFTDSREFSEAECDRDRALDLEVQRVMEQQQQQLMNGHKQGDMELTSLLARYQEKKEQERQEYTIHV</sequence>
<keyword evidence="6 11" id="KW-1133">Transmembrane helix</keyword>
<dbReference type="EMBL" id="UFQT01000550">
    <property type="protein sequence ID" value="SSX25163.1"/>
    <property type="molecule type" value="Genomic_DNA"/>
</dbReference>
<dbReference type="InterPro" id="IPR013783">
    <property type="entry name" value="Ig-like_fold"/>
</dbReference>
<keyword evidence="5" id="KW-0130">Cell adhesion</keyword>
<feature type="domain" description="Fibronectin type-III" evidence="13">
    <location>
        <begin position="975"/>
        <end position="1079"/>
    </location>
</feature>
<evidence type="ECO:0000256" key="1">
    <source>
        <dbReference type="ARBA" id="ARBA00004479"/>
    </source>
</evidence>
<evidence type="ECO:0000256" key="8">
    <source>
        <dbReference type="ARBA" id="ARBA00023157"/>
    </source>
</evidence>
<dbReference type="PROSITE" id="PS50835">
    <property type="entry name" value="IG_LIKE"/>
    <property type="match status" value="9"/>
</dbReference>
<feature type="region of interest" description="Disordered" evidence="10">
    <location>
        <begin position="1678"/>
        <end position="1698"/>
    </location>
</feature>
<feature type="domain" description="Ig-like" evidence="12">
    <location>
        <begin position="180"/>
        <end position="270"/>
    </location>
</feature>
<accession>A0A336M8I3</accession>
<feature type="region of interest" description="Disordered" evidence="10">
    <location>
        <begin position="1761"/>
        <end position="1884"/>
    </location>
</feature>
<dbReference type="SUPFAM" id="SSF48726">
    <property type="entry name" value="Immunoglobulin"/>
    <property type="match status" value="8"/>
</dbReference>
<feature type="compositionally biased region" description="Polar residues" evidence="10">
    <location>
        <begin position="1832"/>
        <end position="1842"/>
    </location>
</feature>
<feature type="region of interest" description="Disordered" evidence="10">
    <location>
        <begin position="1898"/>
        <end position="1925"/>
    </location>
</feature>
<feature type="transmembrane region" description="Helical" evidence="11">
    <location>
        <begin position="1595"/>
        <end position="1616"/>
    </location>
</feature>
<feature type="domain" description="Ig-like" evidence="12">
    <location>
        <begin position="566"/>
        <end position="656"/>
    </location>
</feature>
<dbReference type="InterPro" id="IPR003599">
    <property type="entry name" value="Ig_sub"/>
</dbReference>
<protein>
    <submittedName>
        <fullName evidence="15">CSON012059 protein</fullName>
    </submittedName>
</protein>
<feature type="domain" description="Fibronectin type-III" evidence="13">
    <location>
        <begin position="1185"/>
        <end position="1284"/>
    </location>
</feature>
<organism evidence="15">
    <name type="scientific">Culicoides sonorensis</name>
    <name type="common">Biting midge</name>
    <dbReference type="NCBI Taxonomy" id="179676"/>
    <lineage>
        <taxon>Eukaryota</taxon>
        <taxon>Metazoa</taxon>
        <taxon>Ecdysozoa</taxon>
        <taxon>Arthropoda</taxon>
        <taxon>Hexapoda</taxon>
        <taxon>Insecta</taxon>
        <taxon>Pterygota</taxon>
        <taxon>Neoptera</taxon>
        <taxon>Endopterygota</taxon>
        <taxon>Diptera</taxon>
        <taxon>Nematocera</taxon>
        <taxon>Chironomoidea</taxon>
        <taxon>Ceratopogonidae</taxon>
        <taxon>Ceratopogoninae</taxon>
        <taxon>Culicoides</taxon>
        <taxon>Monoculicoides</taxon>
    </lineage>
</organism>
<dbReference type="InterPro" id="IPR036116">
    <property type="entry name" value="FN3_sf"/>
</dbReference>
<dbReference type="Pfam" id="PF25059">
    <property type="entry name" value="FN3_DSCAM-DSCAML_C"/>
    <property type="match status" value="1"/>
</dbReference>
<dbReference type="PRINTS" id="PR00014">
    <property type="entry name" value="FNTYPEIII"/>
</dbReference>
<dbReference type="CDD" id="cd00096">
    <property type="entry name" value="Ig"/>
    <property type="match status" value="2"/>
</dbReference>
<dbReference type="InterPro" id="IPR056754">
    <property type="entry name" value="DSCAM/DSCAML_C"/>
</dbReference>
<name>A0A336M8I3_CULSO</name>
<feature type="domain" description="Ig-like" evidence="12">
    <location>
        <begin position="1"/>
        <end position="65"/>
    </location>
</feature>
<dbReference type="PANTHER" id="PTHR44170">
    <property type="entry name" value="PROTEIN SIDEKICK"/>
    <property type="match status" value="1"/>
</dbReference>
<dbReference type="PROSITE" id="PS50853">
    <property type="entry name" value="FN3"/>
    <property type="match status" value="5"/>
</dbReference>
<reference evidence="15" key="2">
    <citation type="submission" date="2018-07" db="EMBL/GenBank/DDBJ databases">
        <authorList>
            <person name="Quirk P.G."/>
            <person name="Krulwich T.A."/>
        </authorList>
    </citation>
    <scope>NUCLEOTIDE SEQUENCE</scope>
</reference>
<evidence type="ECO:0000256" key="5">
    <source>
        <dbReference type="ARBA" id="ARBA00022889"/>
    </source>
</evidence>
<dbReference type="InterPro" id="IPR003961">
    <property type="entry name" value="FN3_dom"/>
</dbReference>
<dbReference type="EMBL" id="UFQS01000550">
    <property type="protein sequence ID" value="SSX04800.1"/>
    <property type="molecule type" value="Genomic_DNA"/>
</dbReference>
<dbReference type="Pfam" id="PF13927">
    <property type="entry name" value="Ig_3"/>
    <property type="match status" value="4"/>
</dbReference>
<dbReference type="GO" id="GO:0048812">
    <property type="term" value="P:neuron projection morphogenesis"/>
    <property type="evidence" value="ECO:0007669"/>
    <property type="project" value="UniProtKB-ARBA"/>
</dbReference>
<dbReference type="FunFam" id="2.60.40.10:FF:000017">
    <property type="entry name" value="Down syndrome cell adhesion molecule b"/>
    <property type="match status" value="1"/>
</dbReference>
<dbReference type="GO" id="GO:0016020">
    <property type="term" value="C:membrane"/>
    <property type="evidence" value="ECO:0007669"/>
    <property type="project" value="UniProtKB-SubCell"/>
</dbReference>
<feature type="domain" description="Fibronectin type-III" evidence="13">
    <location>
        <begin position="1374"/>
        <end position="1467"/>
    </location>
</feature>
<proteinExistence type="predicted"/>
<reference evidence="14" key="1">
    <citation type="submission" date="2018-04" db="EMBL/GenBank/DDBJ databases">
        <authorList>
            <person name="Go L.Y."/>
            <person name="Mitchell J.A."/>
        </authorList>
    </citation>
    <scope>NUCLEOTIDE SEQUENCE</scope>
    <source>
        <tissue evidence="14">Whole organism</tissue>
    </source>
</reference>
<feature type="domain" description="Fibronectin type-III" evidence="13">
    <location>
        <begin position="1084"/>
        <end position="1181"/>
    </location>
</feature>
<keyword evidence="2 11" id="KW-0812">Transmembrane</keyword>
<dbReference type="GO" id="GO:0098609">
    <property type="term" value="P:cell-cell adhesion"/>
    <property type="evidence" value="ECO:0007669"/>
    <property type="project" value="TreeGrafter"/>
</dbReference>
<evidence type="ECO:0000256" key="2">
    <source>
        <dbReference type="ARBA" id="ARBA00022692"/>
    </source>
</evidence>
<dbReference type="FunFam" id="2.60.40.10:FF:000104">
    <property type="entry name" value="Down syndrome cell adhesion molecule b"/>
    <property type="match status" value="1"/>
</dbReference>
<keyword evidence="9" id="KW-0393">Immunoglobulin domain</keyword>
<evidence type="ECO:0000256" key="6">
    <source>
        <dbReference type="ARBA" id="ARBA00022989"/>
    </source>
</evidence>
<keyword evidence="7 11" id="KW-0472">Membrane</keyword>
<feature type="compositionally biased region" description="Polar residues" evidence="10">
    <location>
        <begin position="1789"/>
        <end position="1816"/>
    </location>
</feature>
<dbReference type="InterPro" id="IPR003598">
    <property type="entry name" value="Ig_sub2"/>
</dbReference>
<keyword evidence="8" id="KW-1015">Disulfide bond</keyword>
<dbReference type="SMART" id="SM00060">
    <property type="entry name" value="FN3"/>
    <property type="match status" value="5"/>
</dbReference>
<keyword evidence="3" id="KW-0732">Signal</keyword>
<dbReference type="FunFam" id="2.60.40.10:FF:000967">
    <property type="entry name" value="Uncharacterized protein, isoform D"/>
    <property type="match status" value="1"/>
</dbReference>
<dbReference type="SMART" id="SM00409">
    <property type="entry name" value="IG"/>
    <property type="match status" value="9"/>
</dbReference>
<feature type="domain" description="Ig-like" evidence="12">
    <location>
        <begin position="751"/>
        <end position="847"/>
    </location>
</feature>
<dbReference type="Pfam" id="PF00041">
    <property type="entry name" value="fn3"/>
    <property type="match status" value="5"/>
</dbReference>
<gene>
    <name evidence="15" type="primary">CSON012059</name>
</gene>
<dbReference type="VEuPathDB" id="VectorBase:CSON012059"/>
<evidence type="ECO:0000256" key="3">
    <source>
        <dbReference type="ARBA" id="ARBA00022729"/>
    </source>
</evidence>
<evidence type="ECO:0000313" key="14">
    <source>
        <dbReference type="EMBL" id="SSX04800.1"/>
    </source>
</evidence>
<dbReference type="CDD" id="cd00063">
    <property type="entry name" value="FN3"/>
    <property type="match status" value="5"/>
</dbReference>